<comment type="similarity">
    <text evidence="2">Belongs to the TRAFAC class TrmE-Era-EngA-EngB-Septin-like GTPase superfamily. EngB GTPase family.</text>
</comment>
<dbReference type="NCBIfam" id="TIGR03598">
    <property type="entry name" value="GTPase_YsxC"/>
    <property type="match status" value="1"/>
</dbReference>
<dbReference type="Gene3D" id="3.40.50.300">
    <property type="entry name" value="P-loop containing nucleotide triphosphate hydrolases"/>
    <property type="match status" value="1"/>
</dbReference>
<dbReference type="GO" id="GO:0005525">
    <property type="term" value="F:GTP binding"/>
    <property type="evidence" value="ECO:0007669"/>
    <property type="project" value="UniProtKB-KW"/>
</dbReference>
<keyword evidence="4" id="KW-0479">Metal-binding</keyword>
<dbReference type="InterPro" id="IPR006073">
    <property type="entry name" value="GTP-bd"/>
</dbReference>
<dbReference type="AlphaFoldDB" id="A0A9W8LZG5"/>
<protein>
    <recommendedName>
        <fullName evidence="3">GTP-binding protein 8</fullName>
    </recommendedName>
</protein>
<keyword evidence="5" id="KW-0547">Nucleotide-binding</keyword>
<accession>A0A9W8LZG5</accession>
<dbReference type="PROSITE" id="PS51706">
    <property type="entry name" value="G_ENGB"/>
    <property type="match status" value="1"/>
</dbReference>
<gene>
    <name evidence="9" type="ORF">IWW36_002931</name>
</gene>
<dbReference type="PANTHER" id="PTHR46498">
    <property type="entry name" value="GTP-BINDING PROTEIN 8"/>
    <property type="match status" value="1"/>
</dbReference>
<evidence type="ECO:0000256" key="3">
    <source>
        <dbReference type="ARBA" id="ARBA00015370"/>
    </source>
</evidence>
<comment type="caution">
    <text evidence="9">The sequence shown here is derived from an EMBL/GenBank/DDBJ whole genome shotgun (WGS) entry which is preliminary data.</text>
</comment>
<evidence type="ECO:0000256" key="1">
    <source>
        <dbReference type="ARBA" id="ARBA00001946"/>
    </source>
</evidence>
<keyword evidence="6" id="KW-0460">Magnesium</keyword>
<keyword evidence="7" id="KW-0342">GTP-binding</keyword>
<sequence length="249" mass="27397">MRLQSAISSAAAMQAIRSNLSTIRKCGRHVHSVASNMAQSDALKYFSQRDAKFLLSAVISKHYSHLTDPEITFAGRSNVGKSSLINAVLRSASLVKTSKKPGHTSALNFFSLSSRAHPKSITVVDMPGYGFRSHQEWGKFIMEYLSTRKELQRVFMLVEAKVGELKSTDESFLDLVEQYGVSTQIVLTKIDKLKCADLEKISSKIIDAATEIAPTAVQPQAICCSSRSKAGIDHLQAEILRVCHILPTK</sequence>
<dbReference type="GO" id="GO:0005739">
    <property type="term" value="C:mitochondrion"/>
    <property type="evidence" value="ECO:0007669"/>
    <property type="project" value="TreeGrafter"/>
</dbReference>
<dbReference type="HAMAP" id="MF_00321">
    <property type="entry name" value="GTPase_EngB"/>
    <property type="match status" value="1"/>
</dbReference>
<keyword evidence="10" id="KW-1185">Reference proteome</keyword>
<dbReference type="Proteomes" id="UP001139887">
    <property type="component" value="Unassembled WGS sequence"/>
</dbReference>
<evidence type="ECO:0000256" key="5">
    <source>
        <dbReference type="ARBA" id="ARBA00022741"/>
    </source>
</evidence>
<dbReference type="OrthoDB" id="391988at2759"/>
<dbReference type="CDD" id="cd01876">
    <property type="entry name" value="YihA_EngB"/>
    <property type="match status" value="1"/>
</dbReference>
<evidence type="ECO:0000256" key="7">
    <source>
        <dbReference type="ARBA" id="ARBA00023134"/>
    </source>
</evidence>
<dbReference type="EMBL" id="JANBUW010000112">
    <property type="protein sequence ID" value="KAJ2849022.1"/>
    <property type="molecule type" value="Genomic_DNA"/>
</dbReference>
<name>A0A9W8LZG5_9FUNG</name>
<proteinExistence type="inferred from homology"/>
<organism evidence="9 10">
    <name type="scientific">Coemansia brasiliensis</name>
    <dbReference type="NCBI Taxonomy" id="2650707"/>
    <lineage>
        <taxon>Eukaryota</taxon>
        <taxon>Fungi</taxon>
        <taxon>Fungi incertae sedis</taxon>
        <taxon>Zoopagomycota</taxon>
        <taxon>Kickxellomycotina</taxon>
        <taxon>Kickxellomycetes</taxon>
        <taxon>Kickxellales</taxon>
        <taxon>Kickxellaceae</taxon>
        <taxon>Coemansia</taxon>
    </lineage>
</organism>
<evidence type="ECO:0000259" key="8">
    <source>
        <dbReference type="PROSITE" id="PS51706"/>
    </source>
</evidence>
<evidence type="ECO:0000256" key="4">
    <source>
        <dbReference type="ARBA" id="ARBA00022723"/>
    </source>
</evidence>
<evidence type="ECO:0000256" key="2">
    <source>
        <dbReference type="ARBA" id="ARBA00009638"/>
    </source>
</evidence>
<dbReference type="InterPro" id="IPR030393">
    <property type="entry name" value="G_ENGB_dom"/>
</dbReference>
<comment type="cofactor">
    <cofactor evidence="1">
        <name>Mg(2+)</name>
        <dbReference type="ChEBI" id="CHEBI:18420"/>
    </cofactor>
</comment>
<evidence type="ECO:0000313" key="9">
    <source>
        <dbReference type="EMBL" id="KAJ2849022.1"/>
    </source>
</evidence>
<dbReference type="InterPro" id="IPR019987">
    <property type="entry name" value="GTP-bd_ribosome_bio_YsxC"/>
</dbReference>
<reference evidence="9" key="1">
    <citation type="submission" date="2022-07" db="EMBL/GenBank/DDBJ databases">
        <title>Phylogenomic reconstructions and comparative analyses of Kickxellomycotina fungi.</title>
        <authorList>
            <person name="Reynolds N.K."/>
            <person name="Stajich J.E."/>
            <person name="Barry K."/>
            <person name="Grigoriev I.V."/>
            <person name="Crous P."/>
            <person name="Smith M.E."/>
        </authorList>
    </citation>
    <scope>NUCLEOTIDE SEQUENCE</scope>
    <source>
        <strain evidence="9">NRRL 1566</strain>
    </source>
</reference>
<feature type="domain" description="EngB-type G" evidence="8">
    <location>
        <begin position="67"/>
        <end position="245"/>
    </location>
</feature>
<dbReference type="GO" id="GO:0046872">
    <property type="term" value="F:metal ion binding"/>
    <property type="evidence" value="ECO:0007669"/>
    <property type="project" value="UniProtKB-KW"/>
</dbReference>
<dbReference type="InterPro" id="IPR027417">
    <property type="entry name" value="P-loop_NTPase"/>
</dbReference>
<dbReference type="PANTHER" id="PTHR46498:SF1">
    <property type="entry name" value="GTP-BINDING PROTEIN 8"/>
    <property type="match status" value="1"/>
</dbReference>
<evidence type="ECO:0000256" key="6">
    <source>
        <dbReference type="ARBA" id="ARBA00022842"/>
    </source>
</evidence>
<evidence type="ECO:0000313" key="10">
    <source>
        <dbReference type="Proteomes" id="UP001139887"/>
    </source>
</evidence>
<dbReference type="Pfam" id="PF01926">
    <property type="entry name" value="MMR_HSR1"/>
    <property type="match status" value="1"/>
</dbReference>
<dbReference type="InterPro" id="IPR052279">
    <property type="entry name" value="EngB_GTPase"/>
</dbReference>
<dbReference type="SUPFAM" id="SSF52540">
    <property type="entry name" value="P-loop containing nucleoside triphosphate hydrolases"/>
    <property type="match status" value="1"/>
</dbReference>